<keyword evidence="2" id="KW-1185">Reference proteome</keyword>
<protein>
    <submittedName>
        <fullName evidence="1">Uncharacterized protein</fullName>
    </submittedName>
</protein>
<accession>A0ACC2QPL1</accession>
<evidence type="ECO:0000313" key="2">
    <source>
        <dbReference type="Proteomes" id="UP001231649"/>
    </source>
</evidence>
<dbReference type="Proteomes" id="UP001231649">
    <property type="component" value="Chromosome 3"/>
</dbReference>
<dbReference type="EMBL" id="CM056779">
    <property type="protein sequence ID" value="KAJ8719676.1"/>
    <property type="molecule type" value="Genomic_DNA"/>
</dbReference>
<reference evidence="1" key="1">
    <citation type="submission" date="2023-03" db="EMBL/GenBank/DDBJ databases">
        <title>Chromosome-level genomes of two armyworms, Mythimna separata and Mythimna loreyi, provide insights into the biosynthesis and reception of sex pheromones.</title>
        <authorList>
            <person name="Zhao H."/>
        </authorList>
    </citation>
    <scope>NUCLEOTIDE SEQUENCE</scope>
    <source>
        <strain evidence="1">BeijingLab</strain>
    </source>
</reference>
<name>A0ACC2QPL1_9NEOP</name>
<comment type="caution">
    <text evidence="1">The sequence shown here is derived from an EMBL/GenBank/DDBJ whole genome shotgun (WGS) entry which is preliminary data.</text>
</comment>
<evidence type="ECO:0000313" key="1">
    <source>
        <dbReference type="EMBL" id="KAJ8719676.1"/>
    </source>
</evidence>
<organism evidence="1 2">
    <name type="scientific">Mythimna loreyi</name>
    <dbReference type="NCBI Taxonomy" id="667449"/>
    <lineage>
        <taxon>Eukaryota</taxon>
        <taxon>Metazoa</taxon>
        <taxon>Ecdysozoa</taxon>
        <taxon>Arthropoda</taxon>
        <taxon>Hexapoda</taxon>
        <taxon>Insecta</taxon>
        <taxon>Pterygota</taxon>
        <taxon>Neoptera</taxon>
        <taxon>Endopterygota</taxon>
        <taxon>Lepidoptera</taxon>
        <taxon>Glossata</taxon>
        <taxon>Ditrysia</taxon>
        <taxon>Noctuoidea</taxon>
        <taxon>Noctuidae</taxon>
        <taxon>Noctuinae</taxon>
        <taxon>Hadenini</taxon>
        <taxon>Mythimna</taxon>
    </lineage>
</organism>
<gene>
    <name evidence="1" type="ORF">PYW08_011851</name>
</gene>
<sequence length="495" mass="56499">MGRKSQSKQNPKKNSGKENNKFIQQKRKELAVLVDKVLRLTGIFQASNSVLKSWEHHLEIDALIKEILNLEGPQPKSGQGQRQSNIDKYIKWLSQNEVQLDGIEISEFKGYEMGLKATKEFKEGSLILTVPTKVMMTEKNAKESELGSFITVDPLLQSMPNITLAMFLLLEKHNPESFWKPYIDILPEKYSTILYFTLEELAELKPSPVFESALKLYRSIARQYAYFYNKIHSLDIPVLKKLQDVFTFDSYRWAVSTVMTRQNNIQLADNDVTAFIPLWDMCNHEHGKITTDFNQELDRGQCFALRDFKPGEQIFIFYGARPNADLFLHNGFVYPNNQHDSLSLSLGVSSSDPLRETKLALLTKLGLAGITHFSLYQGDNPISAELLAFIRIFNMNQEELTKWSSQGLPGDLVSSEQSSAEAVGADIDRRAYTYLLTRCKLLAASYKEIVDGQDDSLHRKHVKLLKKCEVQILQGAIKHLEEILRKLPTAEEKTK</sequence>
<proteinExistence type="predicted"/>